<sequence length="75" mass="7906">MSRTESHSGEGQQGKEQQRGGRGVIRAKPRSHRCRSMRGSGKARSCDPVEKKVTLADPSLLARQPAPGLPAGGGV</sequence>
<dbReference type="Proteomes" id="UP001346869">
    <property type="component" value="Unassembled WGS sequence"/>
</dbReference>
<dbReference type="AlphaFoldDB" id="A0AAN7WGD3"/>
<feature type="region of interest" description="Disordered" evidence="1">
    <location>
        <begin position="1"/>
        <end position="51"/>
    </location>
</feature>
<reference evidence="2 3" key="1">
    <citation type="journal article" date="2023" name="Genes (Basel)">
        <title>Chromosome-Level Genome Assembly and Circadian Gene Repertoire of the Patagonia Blennie Eleginops maclovinus-The Closest Ancestral Proxy of Antarctic Cryonotothenioids.</title>
        <authorList>
            <person name="Cheng C.C."/>
            <person name="Rivera-Colon A.G."/>
            <person name="Minhas B.F."/>
            <person name="Wilson L."/>
            <person name="Rayamajhi N."/>
            <person name="Vargas-Chacoff L."/>
            <person name="Catchen J.M."/>
        </authorList>
    </citation>
    <scope>NUCLEOTIDE SEQUENCE [LARGE SCALE GENOMIC DNA]</scope>
    <source>
        <strain evidence="2">JMC-PN-2008</strain>
    </source>
</reference>
<evidence type="ECO:0000313" key="2">
    <source>
        <dbReference type="EMBL" id="KAK5848808.1"/>
    </source>
</evidence>
<accession>A0AAN7WGD3</accession>
<evidence type="ECO:0000256" key="1">
    <source>
        <dbReference type="SAM" id="MobiDB-lite"/>
    </source>
</evidence>
<gene>
    <name evidence="2" type="ORF">PBY51_008500</name>
</gene>
<keyword evidence="3" id="KW-1185">Reference proteome</keyword>
<reference evidence="2 3" key="2">
    <citation type="journal article" date="2023" name="Mol. Biol. Evol.">
        <title>Genomics of Secondarily Temperate Adaptation in the Only Non-Antarctic Icefish.</title>
        <authorList>
            <person name="Rivera-Colon A.G."/>
            <person name="Rayamajhi N."/>
            <person name="Minhas B.F."/>
            <person name="Madrigal G."/>
            <person name="Bilyk K.T."/>
            <person name="Yoon V."/>
            <person name="Hune M."/>
            <person name="Gregory S."/>
            <person name="Cheng C.H.C."/>
            <person name="Catchen J.M."/>
        </authorList>
    </citation>
    <scope>NUCLEOTIDE SEQUENCE [LARGE SCALE GENOMIC DNA]</scope>
    <source>
        <strain evidence="2">JMC-PN-2008</strain>
    </source>
</reference>
<dbReference type="EMBL" id="JAUZQC010000024">
    <property type="protein sequence ID" value="KAK5848808.1"/>
    <property type="molecule type" value="Genomic_DNA"/>
</dbReference>
<proteinExistence type="predicted"/>
<feature type="compositionally biased region" description="Basic residues" evidence="1">
    <location>
        <begin position="25"/>
        <end position="36"/>
    </location>
</feature>
<organism evidence="2 3">
    <name type="scientific">Eleginops maclovinus</name>
    <name type="common">Patagonian blennie</name>
    <name type="synonym">Eleginus maclovinus</name>
    <dbReference type="NCBI Taxonomy" id="56733"/>
    <lineage>
        <taxon>Eukaryota</taxon>
        <taxon>Metazoa</taxon>
        <taxon>Chordata</taxon>
        <taxon>Craniata</taxon>
        <taxon>Vertebrata</taxon>
        <taxon>Euteleostomi</taxon>
        <taxon>Actinopterygii</taxon>
        <taxon>Neopterygii</taxon>
        <taxon>Teleostei</taxon>
        <taxon>Neoteleostei</taxon>
        <taxon>Acanthomorphata</taxon>
        <taxon>Eupercaria</taxon>
        <taxon>Perciformes</taxon>
        <taxon>Notothenioidei</taxon>
        <taxon>Eleginopidae</taxon>
        <taxon>Eleginops</taxon>
    </lineage>
</organism>
<evidence type="ECO:0000313" key="3">
    <source>
        <dbReference type="Proteomes" id="UP001346869"/>
    </source>
</evidence>
<protein>
    <submittedName>
        <fullName evidence="2">Uncharacterized protein</fullName>
    </submittedName>
</protein>
<name>A0AAN7WGD3_ELEMC</name>
<feature type="region of interest" description="Disordered" evidence="1">
    <location>
        <begin position="56"/>
        <end position="75"/>
    </location>
</feature>
<comment type="caution">
    <text evidence="2">The sequence shown here is derived from an EMBL/GenBank/DDBJ whole genome shotgun (WGS) entry which is preliminary data.</text>
</comment>